<dbReference type="Gene3D" id="2.170.270.10">
    <property type="entry name" value="SET domain"/>
    <property type="match status" value="1"/>
</dbReference>
<gene>
    <name evidence="2" type="ORF">CTEN210_18328</name>
</gene>
<sequence>MLNISVQKKDPIVIQELTQETKHLTNNGLWKYLQCEEIFASERPIHSIDTWIHARRVYRQIVGNEQSSIGTEEDDIVDIDGFQVAHEAKQAPPKGRGIFAAQDIKKGELIWSTKKTIRFSDGDSYRKFNLSVERGFACDVLQWSYVQRLENGELRVSTDLDDGALCNGGGSSHKANMGCDKEIAKNYNGGCVENYFALTNIKEGDELLCAYGSFAVSGGWKEFTL</sequence>
<proteinExistence type="predicted"/>
<feature type="domain" description="SET" evidence="1">
    <location>
        <begin position="80"/>
        <end position="212"/>
    </location>
</feature>
<protein>
    <recommendedName>
        <fullName evidence="1">SET domain-containing protein</fullName>
    </recommendedName>
</protein>
<keyword evidence="3" id="KW-1185">Reference proteome</keyword>
<evidence type="ECO:0000313" key="2">
    <source>
        <dbReference type="EMBL" id="GFH61852.1"/>
    </source>
</evidence>
<dbReference type="InterPro" id="IPR046341">
    <property type="entry name" value="SET_dom_sf"/>
</dbReference>
<dbReference type="PROSITE" id="PS50280">
    <property type="entry name" value="SET"/>
    <property type="match status" value="1"/>
</dbReference>
<dbReference type="Pfam" id="PF00856">
    <property type="entry name" value="SET"/>
    <property type="match status" value="1"/>
</dbReference>
<dbReference type="Proteomes" id="UP001054902">
    <property type="component" value="Unassembled WGS sequence"/>
</dbReference>
<evidence type="ECO:0000259" key="1">
    <source>
        <dbReference type="PROSITE" id="PS50280"/>
    </source>
</evidence>
<dbReference type="EMBL" id="BLLK01000075">
    <property type="protein sequence ID" value="GFH61852.1"/>
    <property type="molecule type" value="Genomic_DNA"/>
</dbReference>
<name>A0AAD3DDA0_9STRA</name>
<comment type="caution">
    <text evidence="2">The sequence shown here is derived from an EMBL/GenBank/DDBJ whole genome shotgun (WGS) entry which is preliminary data.</text>
</comment>
<organism evidence="2 3">
    <name type="scientific">Chaetoceros tenuissimus</name>
    <dbReference type="NCBI Taxonomy" id="426638"/>
    <lineage>
        <taxon>Eukaryota</taxon>
        <taxon>Sar</taxon>
        <taxon>Stramenopiles</taxon>
        <taxon>Ochrophyta</taxon>
        <taxon>Bacillariophyta</taxon>
        <taxon>Coscinodiscophyceae</taxon>
        <taxon>Chaetocerotophycidae</taxon>
        <taxon>Chaetocerotales</taxon>
        <taxon>Chaetocerotaceae</taxon>
        <taxon>Chaetoceros</taxon>
    </lineage>
</organism>
<reference evidence="2 3" key="1">
    <citation type="journal article" date="2021" name="Sci. Rep.">
        <title>The genome of the diatom Chaetoceros tenuissimus carries an ancient integrated fragment of an extant virus.</title>
        <authorList>
            <person name="Hongo Y."/>
            <person name="Kimura K."/>
            <person name="Takaki Y."/>
            <person name="Yoshida Y."/>
            <person name="Baba S."/>
            <person name="Kobayashi G."/>
            <person name="Nagasaki K."/>
            <person name="Hano T."/>
            <person name="Tomaru Y."/>
        </authorList>
    </citation>
    <scope>NUCLEOTIDE SEQUENCE [LARGE SCALE GENOMIC DNA]</scope>
    <source>
        <strain evidence="2 3">NIES-3715</strain>
    </source>
</reference>
<dbReference type="InterPro" id="IPR001214">
    <property type="entry name" value="SET_dom"/>
</dbReference>
<dbReference type="SUPFAM" id="SSF82199">
    <property type="entry name" value="SET domain"/>
    <property type="match status" value="1"/>
</dbReference>
<evidence type="ECO:0000313" key="3">
    <source>
        <dbReference type="Proteomes" id="UP001054902"/>
    </source>
</evidence>
<dbReference type="AlphaFoldDB" id="A0AAD3DDA0"/>
<accession>A0AAD3DDA0</accession>